<feature type="compositionally biased region" description="Basic and acidic residues" evidence="7">
    <location>
        <begin position="1049"/>
        <end position="1058"/>
    </location>
</feature>
<evidence type="ECO:0000256" key="5">
    <source>
        <dbReference type="ARBA" id="ARBA00044026"/>
    </source>
</evidence>
<gene>
    <name evidence="8" type="ORF">Murmansk-141</name>
</gene>
<keyword evidence="2" id="KW-0946">Virion</keyword>
<dbReference type="GO" id="GO:0044423">
    <property type="term" value="C:virion component"/>
    <property type="evidence" value="ECO:0007669"/>
    <property type="project" value="UniProtKB-KW"/>
</dbReference>
<feature type="region of interest" description="Disordered" evidence="7">
    <location>
        <begin position="1049"/>
        <end position="1075"/>
    </location>
</feature>
<organism evidence="8 9">
    <name type="scientific">Murmansk poxvirus</name>
    <dbReference type="NCBI Taxonomy" id="2025359"/>
    <lineage>
        <taxon>Viruses</taxon>
        <taxon>Varidnaviria</taxon>
        <taxon>Bamfordvirae</taxon>
        <taxon>Nucleocytoviricota</taxon>
        <taxon>Pokkesviricetes</taxon>
        <taxon>Chitovirales</taxon>
        <taxon>Poxviridae</taxon>
        <taxon>Chordopoxvirinae</taxon>
        <taxon>Centapoxvirus</taxon>
        <taxon>Centapoxvirus microtuspox</taxon>
        <taxon>Murmansk microtuspox virus</taxon>
    </lineage>
</organism>
<comment type="function">
    <text evidence="3">Structural protein that forms a matrix surrounding the mature virion (MV) through interaction with protein A26. Presence of protein A25 in the virion structurally prevents direct virus-cell fusion mechanism.</text>
</comment>
<sequence>MEVENLIGKCRKHANDFAKEVESRWDEELTEFAGLYRKTRNIIRNILRDITVSISNDDQKKECYDIFLTTKLNDTTIDEEYRKLFGDGSDIESRVNSVGKYTLFLVMTYVTATSQLGTSTEVINLLTKLFNIICDIHDKYLCSNMFIGIPASLITILDIDDINGIYTNFNQRYAKNVGVYDEFFLFITMNHYMQPNNEYITISYGPVSFTSSISIPDFIMEALTFKSCDDFYKSENLNYVYIFTRKIGVLDDGTDEVYQYVRLVEMFHNGVTKDSDDYDDCSAVLNLDINRHIDRFRNRLILLTPELIPLRKNGNHEDAEPDYRYLVDEEVKNEVEDDLLDIDDVPETKDDDVPKQSINAPVKGSPIKGTLITGNDYQIVINKLIEWLDKCDGGFNYENDDDSNNDTNDLETAKKKIRELLDNIKNLEKDSNDYKEKVKKLEKELEEKLDTIKRLTKEIQDLRNGGSNNGDNKDCLEKVKKLEKELEEKLDTIKRLTKEIQDLRNGGSNNGDNKDCLEKVKKLEKELEEKLDTIKRLTKEIQDLRNGGSNGNNNGDCDCNALNKRINDLDDLLKKEKKFRDELTEELDKVRNGKIEGSCARELDLFRRWLKDRDDDLQNEINKRRELERELHRLRKDNSECDKYKDELDKARKNIDSMKDDLDKHKKDLDSEKQKNKDLQSRLDKCVNDQNQGGAENQAKIRDLEDKLEKCKKDKDTEIKHYKDKITEVQRKLDDCMASGDGTSSEIDRLKKKIDELTLKLNECRNDNSANKDNEKLRERIKDLERKLNECISNETGNKDNHLKIIERQRDQIKDLEKALDRWSKEETDKYNAYKSEIERLRTMIKDLQDALDKERSSDRKDDSYYRRELTRERAKIVELERELNKCFDDNYSKYIDELEKSRRQIFDLERQLRECKMDSVEYNKERVKILESELRRCKSRLDACNSGGGGGSNHNHDSNCSYYDEDARNEIRRLRDEIRKLHDELKRERESDKNDSYYRRELERQREKVIMLEKELAKYFDDKRLEQCKREAAEFLKKIKDLEEKLNNCNRDHDHRPTPTPNPNPNGGGGHCIPPPNCEFERKKINELEEELKKYKHMVKALEKFMEFDRLQRECNTKLEQEKEKRIKLENDLERERDRREIGGNKCEKELEMERANSKKLEVQLDLEREKVRFYKREIEKDRYLSKFIKLGETNKED</sequence>
<evidence type="ECO:0000256" key="3">
    <source>
        <dbReference type="ARBA" id="ARBA00043934"/>
    </source>
</evidence>
<comment type="subunit">
    <text evidence="5">Interacts (via N-terminus) with protein A26.</text>
</comment>
<comment type="subcellular location">
    <subcellularLocation>
        <location evidence="1">Virion</location>
    </subcellularLocation>
</comment>
<evidence type="ECO:0000313" key="8">
    <source>
        <dbReference type="EMBL" id="AST09336.1"/>
    </source>
</evidence>
<dbReference type="OrthoDB" id="8029at10239"/>
<evidence type="ECO:0000256" key="1">
    <source>
        <dbReference type="ARBA" id="ARBA00004328"/>
    </source>
</evidence>
<comment type="similarity">
    <text evidence="4">Belongs to the poxviridae A25 protein family.</text>
</comment>
<evidence type="ECO:0000313" key="9">
    <source>
        <dbReference type="Proteomes" id="UP000217350"/>
    </source>
</evidence>
<dbReference type="PANTHER" id="PTHR43941:SF1">
    <property type="entry name" value="STRUCTURAL MAINTENANCE OF CHROMOSOMES PROTEIN 2"/>
    <property type="match status" value="1"/>
</dbReference>
<dbReference type="Pfam" id="PF04508">
    <property type="entry name" value="Pox_A_type_inc"/>
    <property type="match status" value="1"/>
</dbReference>
<accession>A0A223FMW5</accession>
<dbReference type="Gene3D" id="1.20.58.60">
    <property type="match status" value="1"/>
</dbReference>
<dbReference type="InterPro" id="IPR007596">
    <property type="entry name" value="Pox_A_type_inc"/>
</dbReference>
<feature type="coiled-coil region" evidence="6">
    <location>
        <begin position="1079"/>
        <end position="1179"/>
    </location>
</feature>
<keyword evidence="9" id="KW-1185">Reference proteome</keyword>
<keyword evidence="6" id="KW-0175">Coiled coil</keyword>
<feature type="region of interest" description="Disordered" evidence="7">
    <location>
        <begin position="662"/>
        <end position="681"/>
    </location>
</feature>
<name>A0A223FMW5_9POXV</name>
<evidence type="ECO:0000256" key="4">
    <source>
        <dbReference type="ARBA" id="ARBA00043994"/>
    </source>
</evidence>
<dbReference type="GO" id="GO:0016032">
    <property type="term" value="P:viral process"/>
    <property type="evidence" value="ECO:0007669"/>
    <property type="project" value="InterPro"/>
</dbReference>
<proteinExistence type="inferred from homology"/>
<evidence type="ECO:0000256" key="6">
    <source>
        <dbReference type="SAM" id="Coils"/>
    </source>
</evidence>
<dbReference type="EMBL" id="MF001304">
    <property type="protein sequence ID" value="AST09336.1"/>
    <property type="molecule type" value="Genomic_DNA"/>
</dbReference>
<reference evidence="8 9" key="1">
    <citation type="journal article" date="2017" name="Virus Genes">
        <title>Two novel poxviruses with unusual genome rearrangements: NY_014 and Murmansk.</title>
        <authorList>
            <person name="Smithson C."/>
            <person name="Meyer H."/>
            <person name="Gigante C.M."/>
            <person name="Gao J."/>
            <person name="Zhao H."/>
            <person name="Batra D."/>
            <person name="Damon I."/>
            <person name="Upton C."/>
            <person name="Li Y."/>
        </authorList>
    </citation>
    <scope>NUCLEOTIDE SEQUENCE [LARGE SCALE GENOMIC DNA]</scope>
    <source>
        <strain evidence="8 9">LEIV-11411</strain>
    </source>
</reference>
<dbReference type="Proteomes" id="UP000217350">
    <property type="component" value="Segment"/>
</dbReference>
<evidence type="ECO:0000256" key="2">
    <source>
        <dbReference type="ARBA" id="ARBA00022844"/>
    </source>
</evidence>
<dbReference type="Gene3D" id="1.10.287.1490">
    <property type="match status" value="1"/>
</dbReference>
<evidence type="ECO:0000256" key="7">
    <source>
        <dbReference type="SAM" id="MobiDB-lite"/>
    </source>
</evidence>
<protein>
    <submittedName>
        <fullName evidence="8">N-term half of cowpox A-type inclusion protein</fullName>
    </submittedName>
</protein>
<dbReference type="PANTHER" id="PTHR43941">
    <property type="entry name" value="STRUCTURAL MAINTENANCE OF CHROMOSOMES PROTEIN 2"/>
    <property type="match status" value="1"/>
</dbReference>